<dbReference type="PANTHER" id="PTHR42839">
    <property type="entry name" value="ISOCHORISMATE SYNTHASE ENTC"/>
    <property type="match status" value="1"/>
</dbReference>
<dbReference type="Gene3D" id="3.60.120.10">
    <property type="entry name" value="Anthranilate synthase"/>
    <property type="match status" value="1"/>
</dbReference>
<evidence type="ECO:0000256" key="1">
    <source>
        <dbReference type="ARBA" id="ARBA00000799"/>
    </source>
</evidence>
<dbReference type="GO" id="GO:0009697">
    <property type="term" value="P:salicylic acid biosynthetic process"/>
    <property type="evidence" value="ECO:0007669"/>
    <property type="project" value="TreeGrafter"/>
</dbReference>
<evidence type="ECO:0000256" key="4">
    <source>
        <dbReference type="ARBA" id="ARBA00023235"/>
    </source>
</evidence>
<comment type="similarity">
    <text evidence="2">Belongs to the isochorismate synthase family.</text>
</comment>
<dbReference type="NCBIfam" id="TIGR00543">
    <property type="entry name" value="isochor_syn"/>
    <property type="match status" value="1"/>
</dbReference>
<accession>A0A6B0D3E4</accession>
<protein>
    <recommendedName>
        <fullName evidence="3">isochorismate synthase</fullName>
        <ecNumber evidence="3">5.4.4.2</ecNumber>
    </recommendedName>
    <alternativeName>
        <fullName evidence="5">Isochorismate mutase</fullName>
    </alternativeName>
</protein>
<dbReference type="InterPro" id="IPR015890">
    <property type="entry name" value="Chorismate_C"/>
</dbReference>
<comment type="catalytic activity">
    <reaction evidence="1">
        <text>chorismate = isochorismate</text>
        <dbReference type="Rhea" id="RHEA:18985"/>
        <dbReference type="ChEBI" id="CHEBI:29748"/>
        <dbReference type="ChEBI" id="CHEBI:29780"/>
        <dbReference type="EC" id="5.4.4.2"/>
    </reaction>
</comment>
<comment type="caution">
    <text evidence="7">The sequence shown here is derived from an EMBL/GenBank/DDBJ whole genome shotgun (WGS) entry which is preliminary data.</text>
</comment>
<reference evidence="7 8" key="1">
    <citation type="submission" date="2019-11" db="EMBL/GenBank/DDBJ databases">
        <title>Implementation of targeted gown and glove precautions to prevent Staphylococcus aureus acquisition in community-based nursing homes.</title>
        <authorList>
            <person name="Stine O.C."/>
        </authorList>
    </citation>
    <scope>NUCLEOTIDE SEQUENCE [LARGE SCALE GENOMIC DNA]</scope>
    <source>
        <strain evidence="7 8">S_2023.LVRQ.AN</strain>
    </source>
</reference>
<evidence type="ECO:0000259" key="6">
    <source>
        <dbReference type="Pfam" id="PF00425"/>
    </source>
</evidence>
<dbReference type="PANTHER" id="PTHR42839:SF1">
    <property type="entry name" value="ISOCHORISMATE SYNTHASE MENF"/>
    <property type="match status" value="1"/>
</dbReference>
<evidence type="ECO:0000256" key="2">
    <source>
        <dbReference type="ARBA" id="ARBA00005297"/>
    </source>
</evidence>
<sequence length="319" mass="37372">MRLNDNRTSYFGYKAIQLFKNNSKNKQSIFKDWEKLKHNITFIHPQSEKHHLRVVGGFQFSSHKSDDEWREFGLNHFVLPEVLISTDNNGTFLTYTVKRESFTVEALNDLMDLFNNISDIDADEQIGVITRNEDIYKDDWRQLVVEAIESINNEEKIVLARRRLIKFDKDISIPYILKQAYSKEKNSYIFLLESQDSIFFSQTPEQLIKVNNKILSTKAVAGTIKRSQDEDEDTKNVEAFLKDNKNLTEHRFVVDSILHDIKPYITELHYDKTPKILKNDHLYHLYTEIKAPLKDDSYISLIDHLHPTPALGGYPKEFA</sequence>
<dbReference type="Proteomes" id="UP000434412">
    <property type="component" value="Unassembled WGS sequence"/>
</dbReference>
<feature type="domain" description="Chorismate-utilising enzyme C-terminal" evidence="6">
    <location>
        <begin position="137"/>
        <end position="317"/>
    </location>
</feature>
<keyword evidence="4 7" id="KW-0413">Isomerase</keyword>
<evidence type="ECO:0000256" key="5">
    <source>
        <dbReference type="ARBA" id="ARBA00041564"/>
    </source>
</evidence>
<name>A0A6B0D3E4_STAAU</name>
<dbReference type="InterPro" id="IPR005801">
    <property type="entry name" value="ADC_synthase"/>
</dbReference>
<dbReference type="AlphaFoldDB" id="A0A6B0D3E4"/>
<feature type="non-terminal residue" evidence="7">
    <location>
        <position position="319"/>
    </location>
</feature>
<dbReference type="Pfam" id="PF00425">
    <property type="entry name" value="Chorismate_bind"/>
    <property type="match status" value="1"/>
</dbReference>
<proteinExistence type="inferred from homology"/>
<evidence type="ECO:0000313" key="8">
    <source>
        <dbReference type="Proteomes" id="UP000434412"/>
    </source>
</evidence>
<dbReference type="SUPFAM" id="SSF56322">
    <property type="entry name" value="ADC synthase"/>
    <property type="match status" value="1"/>
</dbReference>
<dbReference type="EMBL" id="WPVZ01000845">
    <property type="protein sequence ID" value="MVL46878.1"/>
    <property type="molecule type" value="Genomic_DNA"/>
</dbReference>
<organism evidence="7 8">
    <name type="scientific">Staphylococcus aureus</name>
    <dbReference type="NCBI Taxonomy" id="1280"/>
    <lineage>
        <taxon>Bacteria</taxon>
        <taxon>Bacillati</taxon>
        <taxon>Bacillota</taxon>
        <taxon>Bacilli</taxon>
        <taxon>Bacillales</taxon>
        <taxon>Staphylococcaceae</taxon>
        <taxon>Staphylococcus</taxon>
    </lineage>
</organism>
<dbReference type="InterPro" id="IPR004561">
    <property type="entry name" value="IsoChor_synthase"/>
</dbReference>
<evidence type="ECO:0000313" key="7">
    <source>
        <dbReference type="EMBL" id="MVL46878.1"/>
    </source>
</evidence>
<gene>
    <name evidence="7" type="ORF">GO941_15675</name>
</gene>
<dbReference type="GO" id="GO:0008909">
    <property type="term" value="F:isochorismate synthase activity"/>
    <property type="evidence" value="ECO:0007669"/>
    <property type="project" value="UniProtKB-EC"/>
</dbReference>
<dbReference type="EC" id="5.4.4.2" evidence="3"/>
<evidence type="ECO:0000256" key="3">
    <source>
        <dbReference type="ARBA" id="ARBA00012824"/>
    </source>
</evidence>